<dbReference type="InterPro" id="IPR052421">
    <property type="entry name" value="PCW_Enzyme_Inhibitor"/>
</dbReference>
<proteinExistence type="inferred from homology"/>
<dbReference type="Pfam" id="PF04043">
    <property type="entry name" value="PMEI"/>
    <property type="match status" value="1"/>
</dbReference>
<comment type="similarity">
    <text evidence="3">Belongs to the PMEI family.</text>
</comment>
<evidence type="ECO:0000256" key="2">
    <source>
        <dbReference type="ARBA" id="ARBA00023157"/>
    </source>
</evidence>
<dbReference type="SMART" id="SM00856">
    <property type="entry name" value="PMEI"/>
    <property type="match status" value="1"/>
</dbReference>
<dbReference type="InterPro" id="IPR035513">
    <property type="entry name" value="Invertase/methylesterase_inhib"/>
</dbReference>
<feature type="signal peptide" evidence="4">
    <location>
        <begin position="1"/>
        <end position="28"/>
    </location>
</feature>
<dbReference type="Gene3D" id="1.20.140.40">
    <property type="entry name" value="Invertase/pectin methylesterase inhibitor family protein"/>
    <property type="match status" value="1"/>
</dbReference>
<dbReference type="NCBIfam" id="TIGR01614">
    <property type="entry name" value="PME_inhib"/>
    <property type="match status" value="1"/>
</dbReference>
<feature type="chain" id="PRO_5043762380" description="Pectinesterase inhibitor domain-containing protein" evidence="4">
    <location>
        <begin position="29"/>
        <end position="187"/>
    </location>
</feature>
<accession>A0AAU9RA28</accession>
<reference evidence="6 7" key="1">
    <citation type="submission" date="2022-03" db="EMBL/GenBank/DDBJ databases">
        <authorList>
            <person name="Nunn A."/>
            <person name="Chopra R."/>
            <person name="Nunn A."/>
            <person name="Contreras Garrido A."/>
        </authorList>
    </citation>
    <scope>NUCLEOTIDE SEQUENCE [LARGE SCALE GENOMIC DNA]</scope>
</reference>
<dbReference type="FunFam" id="1.20.140.40:FF:000008">
    <property type="entry name" value="Invertase/pectin methylesterase inhibitor family protein"/>
    <property type="match status" value="1"/>
</dbReference>
<keyword evidence="2" id="KW-1015">Disulfide bond</keyword>
<dbReference type="CDD" id="cd15797">
    <property type="entry name" value="PMEI"/>
    <property type="match status" value="1"/>
</dbReference>
<dbReference type="InterPro" id="IPR034086">
    <property type="entry name" value="PMEI_plant"/>
</dbReference>
<feature type="domain" description="Pectinesterase inhibitor" evidence="5">
    <location>
        <begin position="35"/>
        <end position="181"/>
    </location>
</feature>
<dbReference type="PANTHER" id="PTHR36710">
    <property type="entry name" value="PECTINESTERASE INHIBITOR-LIKE"/>
    <property type="match status" value="1"/>
</dbReference>
<dbReference type="GO" id="GO:0046910">
    <property type="term" value="F:pectinesterase inhibitor activity"/>
    <property type="evidence" value="ECO:0007669"/>
    <property type="project" value="InterPro"/>
</dbReference>
<protein>
    <recommendedName>
        <fullName evidence="5">Pectinesterase inhibitor domain-containing protein</fullName>
    </recommendedName>
</protein>
<organism evidence="6 7">
    <name type="scientific">Thlaspi arvense</name>
    <name type="common">Field penny-cress</name>
    <dbReference type="NCBI Taxonomy" id="13288"/>
    <lineage>
        <taxon>Eukaryota</taxon>
        <taxon>Viridiplantae</taxon>
        <taxon>Streptophyta</taxon>
        <taxon>Embryophyta</taxon>
        <taxon>Tracheophyta</taxon>
        <taxon>Spermatophyta</taxon>
        <taxon>Magnoliopsida</taxon>
        <taxon>eudicotyledons</taxon>
        <taxon>Gunneridae</taxon>
        <taxon>Pentapetalae</taxon>
        <taxon>rosids</taxon>
        <taxon>malvids</taxon>
        <taxon>Brassicales</taxon>
        <taxon>Brassicaceae</taxon>
        <taxon>Thlaspideae</taxon>
        <taxon>Thlaspi</taxon>
    </lineage>
</organism>
<dbReference type="InterPro" id="IPR006501">
    <property type="entry name" value="Pectinesterase_inhib_dom"/>
</dbReference>
<dbReference type="AlphaFoldDB" id="A0AAU9RA28"/>
<dbReference type="PANTHER" id="PTHR36710:SF4">
    <property type="entry name" value="PLANT INVERTASE_PECTIN METHYLESTERASE INHIBITOR SUPERFAMILY PROTEIN"/>
    <property type="match status" value="1"/>
</dbReference>
<evidence type="ECO:0000313" key="7">
    <source>
        <dbReference type="Proteomes" id="UP000836841"/>
    </source>
</evidence>
<keyword evidence="7" id="KW-1185">Reference proteome</keyword>
<dbReference type="SUPFAM" id="SSF101148">
    <property type="entry name" value="Plant invertase/pectin methylesterase inhibitor"/>
    <property type="match status" value="1"/>
</dbReference>
<dbReference type="Proteomes" id="UP000836841">
    <property type="component" value="Chromosome 1"/>
</dbReference>
<gene>
    <name evidence="6" type="ORF">TAV2_LOCUS2183</name>
</gene>
<evidence type="ECO:0000256" key="4">
    <source>
        <dbReference type="SAM" id="SignalP"/>
    </source>
</evidence>
<evidence type="ECO:0000256" key="3">
    <source>
        <dbReference type="ARBA" id="ARBA00038471"/>
    </source>
</evidence>
<dbReference type="EMBL" id="OU466857">
    <property type="protein sequence ID" value="CAH2036638.1"/>
    <property type="molecule type" value="Genomic_DNA"/>
</dbReference>
<keyword evidence="1 4" id="KW-0732">Signal</keyword>
<name>A0AAU9RA28_THLAR</name>
<sequence length="187" mass="20483">MDVLCVSRNLYTILALVLLLSITPLSSSFSPSDKVTKDLVNQLCSKPTITKHICVPWLTSDPTTFTQDLTGLVDLVLQRTQLFAYKNLATMKGLARTTTDPTLKAPYGTCVTGYELAIKKIEEAQGLAVSNSYRFASQTAYRALFSIASCVSELGGRNNVPAYVQQRNLLFVRMCTIVSVFSNVLAS</sequence>
<evidence type="ECO:0000259" key="5">
    <source>
        <dbReference type="SMART" id="SM00856"/>
    </source>
</evidence>
<evidence type="ECO:0000256" key="1">
    <source>
        <dbReference type="ARBA" id="ARBA00022729"/>
    </source>
</evidence>
<evidence type="ECO:0000313" key="6">
    <source>
        <dbReference type="EMBL" id="CAH2036638.1"/>
    </source>
</evidence>